<protein>
    <submittedName>
        <fullName evidence="1">Uncharacterized protein</fullName>
    </submittedName>
</protein>
<dbReference type="EMBL" id="MT178275">
    <property type="protein sequence ID" value="QIW88392.1"/>
    <property type="molecule type" value="Genomic_DNA"/>
</dbReference>
<reference evidence="1 2" key="1">
    <citation type="submission" date="2020-03" db="EMBL/GenBank/DDBJ databases">
        <title>Complete genome sequence of Klebsiella pneumoniae phage KpS8.</title>
        <authorList>
            <person name="Denisenko E."/>
            <person name="Kislichkina A."/>
            <person name="Verevkin V."/>
            <person name="Krasilnikova V."/>
            <person name="Volozhantsev N."/>
        </authorList>
    </citation>
    <scope>NUCLEOTIDE SEQUENCE [LARGE SCALE GENOMIC DNA]</scope>
</reference>
<proteinExistence type="predicted"/>
<organism evidence="1 2">
    <name type="scientific">Klebsiella phage KpS8</name>
    <dbReference type="NCBI Taxonomy" id="2847815"/>
    <lineage>
        <taxon>Viruses</taxon>
        <taxon>Duplodnaviria</taxon>
        <taxon>Heunggongvirae</taxon>
        <taxon>Uroviricota</taxon>
        <taxon>Caudoviricetes</taxon>
        <taxon>Vequintavirinae</taxon>
        <taxon>Mydovirus</taxon>
        <taxon>Mydovirus KpS8</taxon>
    </lineage>
</organism>
<dbReference type="InterPro" id="IPR055594">
    <property type="entry name" value="DUF7170"/>
</dbReference>
<sequence>MENTKVITSETMVTLYTWESERGAPQVRIVPLPFAERASLSGFYYGTKAVSESGAVLWDSRED</sequence>
<gene>
    <name evidence="1" type="ORF">kps8_220</name>
</gene>
<name>A0A6H0X4G7_9CAUD</name>
<dbReference type="Pfam" id="PF23776">
    <property type="entry name" value="DUF7170"/>
    <property type="match status" value="1"/>
</dbReference>
<accession>A0A6H0X4G7</accession>
<evidence type="ECO:0000313" key="1">
    <source>
        <dbReference type="EMBL" id="QIW88392.1"/>
    </source>
</evidence>
<evidence type="ECO:0000313" key="2">
    <source>
        <dbReference type="Proteomes" id="UP000502319"/>
    </source>
</evidence>
<keyword evidence="2" id="KW-1185">Reference proteome</keyword>
<dbReference type="Proteomes" id="UP000502319">
    <property type="component" value="Segment"/>
</dbReference>